<organism evidence="2 3">
    <name type="scientific">Glomus cerebriforme</name>
    <dbReference type="NCBI Taxonomy" id="658196"/>
    <lineage>
        <taxon>Eukaryota</taxon>
        <taxon>Fungi</taxon>
        <taxon>Fungi incertae sedis</taxon>
        <taxon>Mucoromycota</taxon>
        <taxon>Glomeromycotina</taxon>
        <taxon>Glomeromycetes</taxon>
        <taxon>Glomerales</taxon>
        <taxon>Glomeraceae</taxon>
        <taxon>Glomus</taxon>
    </lineage>
</organism>
<dbReference type="EMBL" id="QKYT01000168">
    <property type="protein sequence ID" value="RIA90894.1"/>
    <property type="molecule type" value="Genomic_DNA"/>
</dbReference>
<protein>
    <submittedName>
        <fullName evidence="2">Uncharacterized protein</fullName>
    </submittedName>
</protein>
<gene>
    <name evidence="2" type="ORF">C1645_768830</name>
</gene>
<accession>A0A397T792</accession>
<keyword evidence="3" id="KW-1185">Reference proteome</keyword>
<evidence type="ECO:0000313" key="3">
    <source>
        <dbReference type="Proteomes" id="UP000265703"/>
    </source>
</evidence>
<dbReference type="Proteomes" id="UP000265703">
    <property type="component" value="Unassembled WGS sequence"/>
</dbReference>
<reference evidence="2 3" key="1">
    <citation type="submission" date="2018-06" db="EMBL/GenBank/DDBJ databases">
        <title>Comparative genomics reveals the genomic features of Rhizophagus irregularis, R. cerebriforme, R. diaphanum and Gigaspora rosea, and their symbiotic lifestyle signature.</title>
        <authorList>
            <person name="Morin E."/>
            <person name="San Clemente H."/>
            <person name="Chen E.C.H."/>
            <person name="De La Providencia I."/>
            <person name="Hainaut M."/>
            <person name="Kuo A."/>
            <person name="Kohler A."/>
            <person name="Murat C."/>
            <person name="Tang N."/>
            <person name="Roy S."/>
            <person name="Loubradou J."/>
            <person name="Henrissat B."/>
            <person name="Grigoriev I.V."/>
            <person name="Corradi N."/>
            <person name="Roux C."/>
            <person name="Martin F.M."/>
        </authorList>
    </citation>
    <scope>NUCLEOTIDE SEQUENCE [LARGE SCALE GENOMIC DNA]</scope>
    <source>
        <strain evidence="2 3">DAOM 227022</strain>
    </source>
</reference>
<dbReference type="OrthoDB" id="2424693at2759"/>
<evidence type="ECO:0000256" key="1">
    <source>
        <dbReference type="SAM" id="Phobius"/>
    </source>
</evidence>
<dbReference type="AlphaFoldDB" id="A0A397T792"/>
<keyword evidence="1" id="KW-0812">Transmembrane</keyword>
<keyword evidence="1" id="KW-0472">Membrane</keyword>
<keyword evidence="1" id="KW-1133">Transmembrane helix</keyword>
<evidence type="ECO:0000313" key="2">
    <source>
        <dbReference type="EMBL" id="RIA90894.1"/>
    </source>
</evidence>
<comment type="caution">
    <text evidence="2">The sequence shown here is derived from an EMBL/GenBank/DDBJ whole genome shotgun (WGS) entry which is preliminary data.</text>
</comment>
<proteinExistence type="predicted"/>
<sequence length="81" mass="9373">MVSSYVSCINFFFFNFFCATINSREFSLLIGLIVMEVLPIISSKFIITTLKAQRQIDFINNNQPENVNEVIRPLWPISLII</sequence>
<name>A0A397T792_9GLOM</name>
<feature type="transmembrane region" description="Helical" evidence="1">
    <location>
        <begin position="26"/>
        <end position="47"/>
    </location>
</feature>